<dbReference type="NCBIfam" id="TIGR00750">
    <property type="entry name" value="lao"/>
    <property type="match status" value="1"/>
</dbReference>
<dbReference type="InParanoid" id="A0A540VDR3"/>
<dbReference type="PANTHER" id="PTHR43087">
    <property type="entry name" value="LYSINE/ARGININE/ORNITHINE TRANSPORT SYSTEM KINASE"/>
    <property type="match status" value="1"/>
</dbReference>
<protein>
    <submittedName>
        <fullName evidence="6">Methylmalonyl Co-A mutase-associated GTPase MeaB</fullName>
    </submittedName>
</protein>
<dbReference type="GO" id="GO:0005525">
    <property type="term" value="F:GTP binding"/>
    <property type="evidence" value="ECO:0007669"/>
    <property type="project" value="UniProtKB-KW"/>
</dbReference>
<keyword evidence="3" id="KW-0378">Hydrolase</keyword>
<evidence type="ECO:0000256" key="4">
    <source>
        <dbReference type="ARBA" id="ARBA00023134"/>
    </source>
</evidence>
<dbReference type="AlphaFoldDB" id="A0A540VDR3"/>
<proteinExistence type="inferred from homology"/>
<sequence length="355" mass="37213">MAPVKARPSPDVATLVAGIRQGNRLLLARAISRIEDEAPDAQALLQALFPHTGHAHLIGITGAPGTGKSTLVTALVQAYRARGLTVAVVAVDPTSPFSGGALLGDRVRMRALSGDPGVFIRSMATRGNLGGLSKTTGDVITLLDAAGFDRIVVETVGVGQAEVEIATTAHTTVVVEAPGLGDEVQAIKAGILEIGDILVVNKADLPGTDRTVKALEAMLEMGRGGTRTVRHHGHLLSMELPAASSPSPQAGWTVTVLKTVATTGHGVEALCGRIEAHRDWLQESGELDVRERARIAHSLENIVRATLAQRMARELPAQALQDLVDTVRQRRQDPYSAAQQLLATLTGAAVSSQEA</sequence>
<gene>
    <name evidence="6" type="primary">meaB</name>
    <name evidence="6" type="ORF">FKZ61_14960</name>
</gene>
<evidence type="ECO:0000256" key="2">
    <source>
        <dbReference type="ARBA" id="ARBA00022741"/>
    </source>
</evidence>
<dbReference type="InterPro" id="IPR052040">
    <property type="entry name" value="GTPase/Isobutyryl-CoA_mutase"/>
</dbReference>
<evidence type="ECO:0000313" key="7">
    <source>
        <dbReference type="Proteomes" id="UP000317371"/>
    </source>
</evidence>
<dbReference type="EMBL" id="VIGC01000019">
    <property type="protein sequence ID" value="TQE94908.1"/>
    <property type="molecule type" value="Genomic_DNA"/>
</dbReference>
<dbReference type="OrthoDB" id="9778292at2"/>
<dbReference type="Gene3D" id="3.40.50.300">
    <property type="entry name" value="P-loop containing nucleotide triphosphate hydrolases"/>
    <property type="match status" value="1"/>
</dbReference>
<dbReference type="SUPFAM" id="SSF52540">
    <property type="entry name" value="P-loop containing nucleoside triphosphate hydrolases"/>
    <property type="match status" value="1"/>
</dbReference>
<comment type="caution">
    <text evidence="6">The sequence shown here is derived from an EMBL/GenBank/DDBJ whole genome shotgun (WGS) entry which is preliminary data.</text>
</comment>
<evidence type="ECO:0000256" key="1">
    <source>
        <dbReference type="ARBA" id="ARBA00009625"/>
    </source>
</evidence>
<dbReference type="Pfam" id="PF03308">
    <property type="entry name" value="MeaB"/>
    <property type="match status" value="1"/>
</dbReference>
<dbReference type="Gene3D" id="1.20.5.170">
    <property type="match status" value="1"/>
</dbReference>
<dbReference type="GO" id="GO:0003924">
    <property type="term" value="F:GTPase activity"/>
    <property type="evidence" value="ECO:0007669"/>
    <property type="project" value="InterPro"/>
</dbReference>
<dbReference type="PANTHER" id="PTHR43087:SF1">
    <property type="entry name" value="LAO_AO TRANSPORT SYSTEM ATPASE"/>
    <property type="match status" value="1"/>
</dbReference>
<dbReference type="InterPro" id="IPR005129">
    <property type="entry name" value="GTPase_ArgK"/>
</dbReference>
<evidence type="ECO:0000313" key="6">
    <source>
        <dbReference type="EMBL" id="TQE94908.1"/>
    </source>
</evidence>
<dbReference type="Proteomes" id="UP000317371">
    <property type="component" value="Unassembled WGS sequence"/>
</dbReference>
<dbReference type="CDD" id="cd03114">
    <property type="entry name" value="MMAA-like"/>
    <property type="match status" value="1"/>
</dbReference>
<keyword evidence="2" id="KW-0547">Nucleotide-binding</keyword>
<keyword evidence="5" id="KW-0143">Chaperone</keyword>
<evidence type="ECO:0000256" key="5">
    <source>
        <dbReference type="ARBA" id="ARBA00023186"/>
    </source>
</evidence>
<name>A0A540VDR3_9CHLR</name>
<comment type="similarity">
    <text evidence="1">Belongs to the SIMIBI class G3E GTPase family. ArgK/MeaB subfamily.</text>
</comment>
<reference evidence="6 7" key="1">
    <citation type="submission" date="2019-06" db="EMBL/GenBank/DDBJ databases">
        <title>Genome sequence of Litorilinea aerophila BAA-2444.</title>
        <authorList>
            <person name="Maclea K.S."/>
            <person name="Maurais E.G."/>
            <person name="Iannazzi L.C."/>
        </authorList>
    </citation>
    <scope>NUCLEOTIDE SEQUENCE [LARGE SCALE GENOMIC DNA]</scope>
    <source>
        <strain evidence="6 7">ATCC BAA-2444</strain>
    </source>
</reference>
<dbReference type="InterPro" id="IPR027417">
    <property type="entry name" value="P-loop_NTPase"/>
</dbReference>
<dbReference type="RefSeq" id="WP_141610950.1">
    <property type="nucleotide sequence ID" value="NZ_VIGC02000019.1"/>
</dbReference>
<keyword evidence="7" id="KW-1185">Reference proteome</keyword>
<organism evidence="6 7">
    <name type="scientific">Litorilinea aerophila</name>
    <dbReference type="NCBI Taxonomy" id="1204385"/>
    <lineage>
        <taxon>Bacteria</taxon>
        <taxon>Bacillati</taxon>
        <taxon>Chloroflexota</taxon>
        <taxon>Caldilineae</taxon>
        <taxon>Caldilineales</taxon>
        <taxon>Caldilineaceae</taxon>
        <taxon>Litorilinea</taxon>
    </lineage>
</organism>
<evidence type="ECO:0000256" key="3">
    <source>
        <dbReference type="ARBA" id="ARBA00022801"/>
    </source>
</evidence>
<accession>A0A540VDR3</accession>
<keyword evidence="4" id="KW-0342">GTP-binding</keyword>